<dbReference type="EMBL" id="JACAZH010000041">
    <property type="protein sequence ID" value="KAF7335247.1"/>
    <property type="molecule type" value="Genomic_DNA"/>
</dbReference>
<keyword evidence="1" id="KW-0732">Signal</keyword>
<keyword evidence="3" id="KW-1185">Reference proteome</keyword>
<proteinExistence type="predicted"/>
<comment type="caution">
    <text evidence="2">The sequence shown here is derived from an EMBL/GenBank/DDBJ whole genome shotgun (WGS) entry which is preliminary data.</text>
</comment>
<name>A0A8H7CGM8_9AGAR</name>
<protein>
    <submittedName>
        <fullName evidence="2">Uncharacterized protein</fullName>
    </submittedName>
</protein>
<accession>A0A8H7CGM8</accession>
<dbReference type="AlphaFoldDB" id="A0A8H7CGM8"/>
<organism evidence="2 3">
    <name type="scientific">Mycena sanguinolenta</name>
    <dbReference type="NCBI Taxonomy" id="230812"/>
    <lineage>
        <taxon>Eukaryota</taxon>
        <taxon>Fungi</taxon>
        <taxon>Dikarya</taxon>
        <taxon>Basidiomycota</taxon>
        <taxon>Agaricomycotina</taxon>
        <taxon>Agaricomycetes</taxon>
        <taxon>Agaricomycetidae</taxon>
        <taxon>Agaricales</taxon>
        <taxon>Marasmiineae</taxon>
        <taxon>Mycenaceae</taxon>
        <taxon>Mycena</taxon>
    </lineage>
</organism>
<gene>
    <name evidence="2" type="ORF">MSAN_02335200</name>
</gene>
<evidence type="ECO:0000313" key="3">
    <source>
        <dbReference type="Proteomes" id="UP000623467"/>
    </source>
</evidence>
<evidence type="ECO:0000256" key="1">
    <source>
        <dbReference type="SAM" id="SignalP"/>
    </source>
</evidence>
<sequence length="328" mass="35964">MQLGYLSFLSAVFSAATVVIAQEVHGNVTFEVRWNFTAPIETTDIKDAYEEAAAVQANLRIQQAINTTQTYTECLTNPSDLSPAAVYALKNCIVAENPLAFFTLLADDISASTDFWDGVIAQSTTDLTQFVPARTYVRGYYGDALTATDFAEWTLSAYADEVDLDVNPEHYYKHTIVDASGGAWSQILEGWGGVLSSFGTKRTNFTIPTYTIPTFNGSEGGYPTQWAIDSSFNPLLQRIGPKVLPDGQTMGFLHIAVRDVEATATNVSAVEIYSAVWYPPYDKALSADHEEFVTNYLADESHHMVVEIINDGLDAAADFAAASRRRRA</sequence>
<feature type="chain" id="PRO_5034938103" evidence="1">
    <location>
        <begin position="22"/>
        <end position="328"/>
    </location>
</feature>
<feature type="signal peptide" evidence="1">
    <location>
        <begin position="1"/>
        <end position="21"/>
    </location>
</feature>
<dbReference type="Proteomes" id="UP000623467">
    <property type="component" value="Unassembled WGS sequence"/>
</dbReference>
<reference evidence="2" key="1">
    <citation type="submission" date="2020-05" db="EMBL/GenBank/DDBJ databases">
        <title>Mycena genomes resolve the evolution of fungal bioluminescence.</title>
        <authorList>
            <person name="Tsai I.J."/>
        </authorList>
    </citation>
    <scope>NUCLEOTIDE SEQUENCE</scope>
    <source>
        <strain evidence="2">160909Yilan</strain>
    </source>
</reference>
<evidence type="ECO:0000313" key="2">
    <source>
        <dbReference type="EMBL" id="KAF7335247.1"/>
    </source>
</evidence>
<dbReference type="OrthoDB" id="3006326at2759"/>